<keyword evidence="2" id="KW-1185">Reference proteome</keyword>
<gene>
    <name evidence="1" type="ORF">NYO98_21520</name>
</gene>
<accession>A0ABT4CIS1</accession>
<dbReference type="Proteomes" id="UP001074726">
    <property type="component" value="Unassembled WGS sequence"/>
</dbReference>
<name>A0ABT4CIS1_9ACTN</name>
<proteinExistence type="predicted"/>
<sequence>MTPVRRIAAAALVAALGLGFVGATSAPAGALDITWGRTTSR</sequence>
<reference evidence="1" key="1">
    <citation type="submission" date="2022-08" db="EMBL/GenBank/DDBJ databases">
        <title>Genome sequencing of Nocardioides sp. STR2.</title>
        <authorList>
            <person name="So Y."/>
        </authorList>
    </citation>
    <scope>NUCLEOTIDE SEQUENCE</scope>
    <source>
        <strain evidence="1">STR2</strain>
    </source>
</reference>
<evidence type="ECO:0000313" key="1">
    <source>
        <dbReference type="EMBL" id="MCY4728871.1"/>
    </source>
</evidence>
<protein>
    <submittedName>
        <fullName evidence="1">Uncharacterized protein</fullName>
    </submittedName>
</protein>
<evidence type="ECO:0000313" key="2">
    <source>
        <dbReference type="Proteomes" id="UP001074726"/>
    </source>
</evidence>
<dbReference type="EMBL" id="JAPPUX010000009">
    <property type="protein sequence ID" value="MCY4728871.1"/>
    <property type="molecule type" value="Genomic_DNA"/>
</dbReference>
<comment type="caution">
    <text evidence="1">The sequence shown here is derived from an EMBL/GenBank/DDBJ whole genome shotgun (WGS) entry which is preliminary data.</text>
</comment>
<organism evidence="1 2">
    <name type="scientific">Nocardioides pini</name>
    <dbReference type="NCBI Taxonomy" id="2975053"/>
    <lineage>
        <taxon>Bacteria</taxon>
        <taxon>Bacillati</taxon>
        <taxon>Actinomycetota</taxon>
        <taxon>Actinomycetes</taxon>
        <taxon>Propionibacteriales</taxon>
        <taxon>Nocardioidaceae</taxon>
        <taxon>Nocardioides</taxon>
    </lineage>
</organism>
<dbReference type="RefSeq" id="WP_268113954.1">
    <property type="nucleotide sequence ID" value="NZ_JAPPUX010000009.1"/>
</dbReference>